<dbReference type="Proteomes" id="UP001524642">
    <property type="component" value="Unassembled WGS sequence"/>
</dbReference>
<protein>
    <recommendedName>
        <fullName evidence="3">Anti-sigma factor</fullName>
    </recommendedName>
</protein>
<evidence type="ECO:0000313" key="2">
    <source>
        <dbReference type="Proteomes" id="UP001524642"/>
    </source>
</evidence>
<dbReference type="EMBL" id="JANJOU010000008">
    <property type="protein sequence ID" value="MCR0982824.1"/>
    <property type="molecule type" value="Genomic_DNA"/>
</dbReference>
<accession>A0ABT1X527</accession>
<evidence type="ECO:0000313" key="1">
    <source>
        <dbReference type="EMBL" id="MCR0982824.1"/>
    </source>
</evidence>
<evidence type="ECO:0008006" key="3">
    <source>
        <dbReference type="Google" id="ProtNLM"/>
    </source>
</evidence>
<name>A0ABT1X527_9PROT</name>
<sequence>MRPEDERLSGLLDGELRPEEAAEVAEALANHPALASRFAAMARMRASVAALDRGLPTPPLAPQRRSSPYRLAGAVAGAAALVLLAFLVRPVEAPSVAAVHRHFAGGETAGLNAERSGPDLAPAGLQPAVLRHVAGGIYTGYVGPRGCRVAVWIGPAKAALPEALAGWQTTTAPRGDGQVIWIAADAAMPWQRFMTVAALARGEAARPNLTAEAGPAPPCRA</sequence>
<reference evidence="1 2" key="1">
    <citation type="submission" date="2022-06" db="EMBL/GenBank/DDBJ databases">
        <title>Roseomonas CN29.</title>
        <authorList>
            <person name="Cheng Y."/>
            <person name="He X."/>
        </authorList>
    </citation>
    <scope>NUCLEOTIDE SEQUENCE [LARGE SCALE GENOMIC DNA]</scope>
    <source>
        <strain evidence="1 2">CN29</strain>
    </source>
</reference>
<organism evidence="1 2">
    <name type="scientific">Roseomonas populi</name>
    <dbReference type="NCBI Taxonomy" id="3121582"/>
    <lineage>
        <taxon>Bacteria</taxon>
        <taxon>Pseudomonadati</taxon>
        <taxon>Pseudomonadota</taxon>
        <taxon>Alphaproteobacteria</taxon>
        <taxon>Acetobacterales</taxon>
        <taxon>Roseomonadaceae</taxon>
        <taxon>Roseomonas</taxon>
    </lineage>
</organism>
<comment type="caution">
    <text evidence="1">The sequence shown here is derived from an EMBL/GenBank/DDBJ whole genome shotgun (WGS) entry which is preliminary data.</text>
</comment>
<keyword evidence="2" id="KW-1185">Reference proteome</keyword>
<proteinExistence type="predicted"/>
<gene>
    <name evidence="1" type="ORF">NRP21_12275</name>
</gene>
<dbReference type="RefSeq" id="WP_257716481.1">
    <property type="nucleotide sequence ID" value="NZ_JANJOU010000008.1"/>
</dbReference>